<dbReference type="PANTHER" id="PTHR10209:SF874">
    <property type="entry name" value="2-OXOGLUTARATE (2OG) AND FE(II)-DEPENDENT OXYGENASE SUPERFAMILY PROTEIN"/>
    <property type="match status" value="1"/>
</dbReference>
<evidence type="ECO:0000256" key="2">
    <source>
        <dbReference type="ARBA" id="ARBA00022723"/>
    </source>
</evidence>
<keyword evidence="3 5" id="KW-0560">Oxidoreductase</keyword>
<dbReference type="Proteomes" id="UP000311382">
    <property type="component" value="Unassembled WGS sequence"/>
</dbReference>
<dbReference type="OrthoDB" id="10248513at2759"/>
<gene>
    <name evidence="7" type="ORF">DMC30DRAFT_410286</name>
</gene>
<dbReference type="GO" id="GO:0016491">
    <property type="term" value="F:oxidoreductase activity"/>
    <property type="evidence" value="ECO:0007669"/>
    <property type="project" value="UniProtKB-KW"/>
</dbReference>
<dbReference type="AlphaFoldDB" id="A0A5C5G851"/>
<accession>A0A5C5G851</accession>
<evidence type="ECO:0000256" key="3">
    <source>
        <dbReference type="ARBA" id="ARBA00023002"/>
    </source>
</evidence>
<reference evidence="7 8" key="1">
    <citation type="submission" date="2019-03" db="EMBL/GenBank/DDBJ databases">
        <title>Rhodosporidium diobovatum UCD-FST 08-225 genome sequencing, assembly, and annotation.</title>
        <authorList>
            <person name="Fakankun I.U."/>
            <person name="Fristensky B."/>
            <person name="Levin D.B."/>
        </authorList>
    </citation>
    <scope>NUCLEOTIDE SEQUENCE [LARGE SCALE GENOMIC DNA]</scope>
    <source>
        <strain evidence="7 8">UCD-FST 08-225</strain>
    </source>
</reference>
<dbReference type="InterPro" id="IPR027443">
    <property type="entry name" value="IPNS-like_sf"/>
</dbReference>
<dbReference type="GO" id="GO:0046872">
    <property type="term" value="F:metal ion binding"/>
    <property type="evidence" value="ECO:0007669"/>
    <property type="project" value="UniProtKB-KW"/>
</dbReference>
<dbReference type="InterPro" id="IPR044861">
    <property type="entry name" value="IPNS-like_FE2OG_OXY"/>
</dbReference>
<protein>
    <recommendedName>
        <fullName evidence="6">Fe2OG dioxygenase domain-containing protein</fullName>
    </recommendedName>
</protein>
<comment type="caution">
    <text evidence="7">The sequence shown here is derived from an EMBL/GenBank/DDBJ whole genome shotgun (WGS) entry which is preliminary data.</text>
</comment>
<keyword evidence="8" id="KW-1185">Reference proteome</keyword>
<dbReference type="InterPro" id="IPR005123">
    <property type="entry name" value="Oxoglu/Fe-dep_dioxygenase_dom"/>
</dbReference>
<dbReference type="EMBL" id="SOZI01000002">
    <property type="protein sequence ID" value="TNY24552.1"/>
    <property type="molecule type" value="Genomic_DNA"/>
</dbReference>
<keyword evidence="4 5" id="KW-0408">Iron</keyword>
<keyword evidence="2 5" id="KW-0479">Metal-binding</keyword>
<dbReference type="PROSITE" id="PS51471">
    <property type="entry name" value="FE2OG_OXY"/>
    <property type="match status" value="1"/>
</dbReference>
<sequence length="379" mass="42294">MACPLPIVDLDVLRASVDSPEARAEAVKTAEALIEYGALILRDSTVSEDANERFLDLLEDYFAQDEARLREDLRPEVHYQIGVTLENTEKPKCHSDDACKAVIAALDPAERPLDLEGGHADPKCRFFHRMGKTPPTTDFPSLRMENVTPRAFAATWRQSMDEWGSQIKQAVEGVSEMLAIGLGLERGTFSTAGEYGSHLLAPTATDLAKYGKEGEIFAGFHTDLNFLTIHGRSRFPGLHIWARNTGKRITVKLPPGCLLVQAGKQLEHYTGGLIQAGYHEVVCTRATLDALERRRTDPATAHRPQIRISSTFFWHLSSDETLSPRRFRDETRVSEVVQRERAKIEVAGGEWPDDRYAEGMKVGTLVQEELKHIALFAES</sequence>
<feature type="domain" description="Fe2OG dioxygenase" evidence="6">
    <location>
        <begin position="200"/>
        <end position="316"/>
    </location>
</feature>
<dbReference type="Pfam" id="PF03171">
    <property type="entry name" value="2OG-FeII_Oxy"/>
    <property type="match status" value="1"/>
</dbReference>
<evidence type="ECO:0000259" key="6">
    <source>
        <dbReference type="PROSITE" id="PS51471"/>
    </source>
</evidence>
<dbReference type="Gene3D" id="2.60.120.330">
    <property type="entry name" value="B-lactam Antibiotic, Isopenicillin N Synthase, Chain"/>
    <property type="match status" value="1"/>
</dbReference>
<proteinExistence type="inferred from homology"/>
<evidence type="ECO:0000313" key="8">
    <source>
        <dbReference type="Proteomes" id="UP000311382"/>
    </source>
</evidence>
<evidence type="ECO:0000256" key="4">
    <source>
        <dbReference type="ARBA" id="ARBA00023004"/>
    </source>
</evidence>
<dbReference type="PANTHER" id="PTHR10209">
    <property type="entry name" value="OXIDOREDUCTASE, 2OG-FE II OXYGENASE FAMILY PROTEIN"/>
    <property type="match status" value="1"/>
</dbReference>
<dbReference type="STRING" id="5288.A0A5C5G851"/>
<dbReference type="SUPFAM" id="SSF51197">
    <property type="entry name" value="Clavaminate synthase-like"/>
    <property type="match status" value="1"/>
</dbReference>
<name>A0A5C5G851_9BASI</name>
<comment type="similarity">
    <text evidence="1 5">Belongs to the iron/ascorbate-dependent oxidoreductase family.</text>
</comment>
<evidence type="ECO:0000256" key="1">
    <source>
        <dbReference type="ARBA" id="ARBA00008056"/>
    </source>
</evidence>
<evidence type="ECO:0000256" key="5">
    <source>
        <dbReference type="RuleBase" id="RU003682"/>
    </source>
</evidence>
<organism evidence="7 8">
    <name type="scientific">Rhodotorula diobovata</name>
    <dbReference type="NCBI Taxonomy" id="5288"/>
    <lineage>
        <taxon>Eukaryota</taxon>
        <taxon>Fungi</taxon>
        <taxon>Dikarya</taxon>
        <taxon>Basidiomycota</taxon>
        <taxon>Pucciniomycotina</taxon>
        <taxon>Microbotryomycetes</taxon>
        <taxon>Sporidiobolales</taxon>
        <taxon>Sporidiobolaceae</taxon>
        <taxon>Rhodotorula</taxon>
    </lineage>
</organism>
<evidence type="ECO:0000313" key="7">
    <source>
        <dbReference type="EMBL" id="TNY24552.1"/>
    </source>
</evidence>